<dbReference type="AlphaFoldDB" id="A0A8S3ZSL6"/>
<feature type="transmembrane region" description="Helical" evidence="1">
    <location>
        <begin position="34"/>
        <end position="63"/>
    </location>
</feature>
<sequence>METNNSEVKHNNTTTDLAVLFVYHGLVSDNTREIFQWIFFAVLSQVISCFGTVTNIVNIICFLKTGFKDVVNISLL</sequence>
<accession>A0A8S3ZSL6</accession>
<keyword evidence="3" id="KW-1185">Reference proteome</keyword>
<protein>
    <submittedName>
        <fullName evidence="2">Uncharacterized protein</fullName>
    </submittedName>
</protein>
<name>A0A8S3ZSL6_9EUPU</name>
<dbReference type="EMBL" id="CAJHNH020005390">
    <property type="protein sequence ID" value="CAG5132463.1"/>
    <property type="molecule type" value="Genomic_DNA"/>
</dbReference>
<organism evidence="2 3">
    <name type="scientific">Candidula unifasciata</name>
    <dbReference type="NCBI Taxonomy" id="100452"/>
    <lineage>
        <taxon>Eukaryota</taxon>
        <taxon>Metazoa</taxon>
        <taxon>Spiralia</taxon>
        <taxon>Lophotrochozoa</taxon>
        <taxon>Mollusca</taxon>
        <taxon>Gastropoda</taxon>
        <taxon>Heterobranchia</taxon>
        <taxon>Euthyneura</taxon>
        <taxon>Panpulmonata</taxon>
        <taxon>Eupulmonata</taxon>
        <taxon>Stylommatophora</taxon>
        <taxon>Helicina</taxon>
        <taxon>Helicoidea</taxon>
        <taxon>Geomitridae</taxon>
        <taxon>Candidula</taxon>
    </lineage>
</organism>
<keyword evidence="1" id="KW-0812">Transmembrane</keyword>
<reference evidence="2" key="1">
    <citation type="submission" date="2021-04" db="EMBL/GenBank/DDBJ databases">
        <authorList>
            <consortium name="Molecular Ecology Group"/>
        </authorList>
    </citation>
    <scope>NUCLEOTIDE SEQUENCE</scope>
</reference>
<proteinExistence type="predicted"/>
<feature type="non-terminal residue" evidence="2">
    <location>
        <position position="76"/>
    </location>
</feature>
<evidence type="ECO:0000313" key="3">
    <source>
        <dbReference type="Proteomes" id="UP000678393"/>
    </source>
</evidence>
<keyword evidence="1" id="KW-0472">Membrane</keyword>
<comment type="caution">
    <text evidence="2">The sequence shown here is derived from an EMBL/GenBank/DDBJ whole genome shotgun (WGS) entry which is preliminary data.</text>
</comment>
<keyword evidence="1" id="KW-1133">Transmembrane helix</keyword>
<gene>
    <name evidence="2" type="ORF">CUNI_LOCUS18021</name>
</gene>
<dbReference type="Proteomes" id="UP000678393">
    <property type="component" value="Unassembled WGS sequence"/>
</dbReference>
<evidence type="ECO:0000256" key="1">
    <source>
        <dbReference type="SAM" id="Phobius"/>
    </source>
</evidence>
<evidence type="ECO:0000313" key="2">
    <source>
        <dbReference type="EMBL" id="CAG5132463.1"/>
    </source>
</evidence>